<dbReference type="Proteomes" id="UP000195024">
    <property type="component" value="Unassembled WGS sequence"/>
</dbReference>
<dbReference type="RefSeq" id="WP_086335188.1">
    <property type="nucleotide sequence ID" value="NZ_NGMS01000001.1"/>
</dbReference>
<evidence type="ECO:0000313" key="1">
    <source>
        <dbReference type="EMBL" id="OTP28515.1"/>
    </source>
</evidence>
<dbReference type="EMBL" id="NGMS01000001">
    <property type="protein sequence ID" value="OTP28515.1"/>
    <property type="molecule type" value="Genomic_DNA"/>
</dbReference>
<gene>
    <name evidence="1" type="ORF">A5802_002257</name>
</gene>
<name>A0A242L2U2_ENTMU</name>
<protein>
    <submittedName>
        <fullName evidence="1">Uncharacterized protein</fullName>
    </submittedName>
</protein>
<sequence>MKKYILLGISFFVFSIFGIMNTEVQAEQVTLTSSEETVIYNKFGQEVKPEILFVQPKAQHPRLL</sequence>
<accession>A0A242L2U2</accession>
<evidence type="ECO:0000313" key="2">
    <source>
        <dbReference type="Proteomes" id="UP000195024"/>
    </source>
</evidence>
<proteinExistence type="predicted"/>
<reference evidence="1 2" key="1">
    <citation type="submission" date="2017-05" db="EMBL/GenBank/DDBJ databases">
        <title>The Genome Sequence of Enterococcus mundtii 6B1_DIV0119.</title>
        <authorList>
            <consortium name="The Broad Institute Genomics Platform"/>
            <consortium name="The Broad Institute Genomic Center for Infectious Diseases"/>
            <person name="Earl A."/>
            <person name="Manson A."/>
            <person name="Schwartman J."/>
            <person name="Gilmore M."/>
            <person name="Abouelleil A."/>
            <person name="Cao P."/>
            <person name="Chapman S."/>
            <person name="Cusick C."/>
            <person name="Shea T."/>
            <person name="Young S."/>
            <person name="Neafsey D."/>
            <person name="Nusbaum C."/>
            <person name="Birren B."/>
        </authorList>
    </citation>
    <scope>NUCLEOTIDE SEQUENCE [LARGE SCALE GENOMIC DNA]</scope>
    <source>
        <strain evidence="1 2">6B1_DIV0119</strain>
    </source>
</reference>
<dbReference type="AlphaFoldDB" id="A0A242L2U2"/>
<comment type="caution">
    <text evidence="1">The sequence shown here is derived from an EMBL/GenBank/DDBJ whole genome shotgun (WGS) entry which is preliminary data.</text>
</comment>
<organism evidence="1 2">
    <name type="scientific">Enterococcus mundtii</name>
    <dbReference type="NCBI Taxonomy" id="53346"/>
    <lineage>
        <taxon>Bacteria</taxon>
        <taxon>Bacillati</taxon>
        <taxon>Bacillota</taxon>
        <taxon>Bacilli</taxon>
        <taxon>Lactobacillales</taxon>
        <taxon>Enterococcaceae</taxon>
        <taxon>Enterococcus</taxon>
    </lineage>
</organism>